<dbReference type="AlphaFoldDB" id="A0AAX0B522"/>
<protein>
    <recommendedName>
        <fullName evidence="3">Capsid protein</fullName>
    </recommendedName>
</protein>
<comment type="caution">
    <text evidence="1">The sequence shown here is derived from an EMBL/GenBank/DDBJ whole genome shotgun (WGS) entry which is preliminary data.</text>
</comment>
<accession>A0AAX0B522</accession>
<dbReference type="EMBL" id="JABSWW010000001">
    <property type="protein sequence ID" value="NRT90027.1"/>
    <property type="molecule type" value="Genomic_DNA"/>
</dbReference>
<dbReference type="RefSeq" id="WP_173711394.1">
    <property type="nucleotide sequence ID" value="NZ_JABSWW010000001.1"/>
</dbReference>
<dbReference type="Pfam" id="PF11114">
    <property type="entry name" value="Minor_capsid_2"/>
    <property type="match status" value="1"/>
</dbReference>
<dbReference type="InterPro" id="IPR021080">
    <property type="entry name" value="Minor_capsid_protein"/>
</dbReference>
<evidence type="ECO:0008006" key="3">
    <source>
        <dbReference type="Google" id="ProtNLM"/>
    </source>
</evidence>
<gene>
    <name evidence="1" type="ORF">B0H41_003706</name>
</gene>
<sequence length="116" mass="12906">MGFKIEINTQEILRKRGLNKDGSSQILFTKECAKAMNNYVPFLTGRLKDMSVELGVDFVAYNAPYAAKQYYTNEGNGTQGESAGGLRGKLWDKRMWQQQGNQILKNVANSVGGHAE</sequence>
<reference evidence="1" key="1">
    <citation type="submission" date="2020-05" db="EMBL/GenBank/DDBJ databases">
        <authorList>
            <person name="Brown S."/>
            <person name="Huntemann M."/>
            <person name="Clum A."/>
            <person name="Spunde A."/>
            <person name="Palaniappan K."/>
            <person name="Ritter S."/>
            <person name="Mikhailova N."/>
            <person name="Chen I.-M."/>
            <person name="Stamatis D."/>
            <person name="Reddy T."/>
            <person name="O'Malley R."/>
            <person name="Daum C."/>
            <person name="Shapiro N."/>
            <person name="Ivanova N."/>
            <person name="Kyrpides N."/>
            <person name="Woyke T."/>
        </authorList>
    </citation>
    <scope>NUCLEOTIDE SEQUENCE</scope>
    <source>
        <strain evidence="1">DJ080</strain>
    </source>
</reference>
<reference evidence="1" key="2">
    <citation type="journal article" date="2022" name="Nat. Biotechnol.">
        <title>Carbon-negative production of acetone and isopropanol by gas fermentation at industrial pilot scale.</title>
        <authorList>
            <person name="Liew F.E."/>
            <person name="Nogle R."/>
            <person name="Abdalla T."/>
            <person name="Rasor B.J."/>
            <person name="Canter C."/>
            <person name="Jensen R.O."/>
            <person name="Wang L."/>
            <person name="Strutz J."/>
            <person name="Chirania P."/>
            <person name="De Tissera S."/>
            <person name="Mueller A.P."/>
            <person name="Ruan Z."/>
            <person name="Gao A."/>
            <person name="Tran L."/>
            <person name="Engle N.L."/>
            <person name="Bromley J.C."/>
            <person name="Daniell J."/>
            <person name="Conrado R."/>
            <person name="Tschaplinski T.J."/>
            <person name="Giannone R.J."/>
            <person name="Hettich R.L."/>
            <person name="Karim A.S."/>
            <person name="Simpson S.D."/>
            <person name="Brown S.D."/>
            <person name="Leang C."/>
            <person name="Jewett M.C."/>
            <person name="Kopke M."/>
        </authorList>
    </citation>
    <scope>NUCLEOTIDE SEQUENCE</scope>
    <source>
        <strain evidence="1">DJ080</strain>
    </source>
</reference>
<name>A0AAX0B522_CLOBE</name>
<organism evidence="1 2">
    <name type="scientific">Clostridium beijerinckii</name>
    <name type="common">Clostridium MP</name>
    <dbReference type="NCBI Taxonomy" id="1520"/>
    <lineage>
        <taxon>Bacteria</taxon>
        <taxon>Bacillati</taxon>
        <taxon>Bacillota</taxon>
        <taxon>Clostridia</taxon>
        <taxon>Eubacteriales</taxon>
        <taxon>Clostridiaceae</taxon>
        <taxon>Clostridium</taxon>
    </lineage>
</organism>
<evidence type="ECO:0000313" key="2">
    <source>
        <dbReference type="Proteomes" id="UP001193748"/>
    </source>
</evidence>
<proteinExistence type="predicted"/>
<evidence type="ECO:0000313" key="1">
    <source>
        <dbReference type="EMBL" id="NRT90027.1"/>
    </source>
</evidence>
<dbReference type="Proteomes" id="UP001193748">
    <property type="component" value="Unassembled WGS sequence"/>
</dbReference>